<protein>
    <recommendedName>
        <fullName evidence="5">Ethanolamine ammonia-lyase small subunit</fullName>
        <shortName evidence="5">EAL small subunit</shortName>
        <ecNumber evidence="5">4.3.1.7</ecNumber>
    </recommendedName>
</protein>
<evidence type="ECO:0000256" key="5">
    <source>
        <dbReference type="HAMAP-Rule" id="MF_00601"/>
    </source>
</evidence>
<proteinExistence type="inferred from homology"/>
<feature type="binding site" evidence="5">
    <location>
        <position position="194"/>
    </location>
    <ligand>
        <name>adenosylcob(III)alamin</name>
        <dbReference type="ChEBI" id="CHEBI:18408"/>
    </ligand>
</feature>
<dbReference type="Gene3D" id="1.10.30.40">
    <property type="entry name" value="Ethanolamine ammonia-lyase light chain (EutC), N-terminal domain"/>
    <property type="match status" value="1"/>
</dbReference>
<comment type="caution">
    <text evidence="6">The sequence shown here is derived from an EMBL/GenBank/DDBJ whole genome shotgun (WGS) entry which is preliminary data.</text>
</comment>
<comment type="cofactor">
    <cofactor evidence="5">
        <name>adenosylcob(III)alamin</name>
        <dbReference type="ChEBI" id="CHEBI:18408"/>
    </cofactor>
    <text evidence="5">Binds between the large and small subunits.</text>
</comment>
<dbReference type="NCBIfam" id="NF003971">
    <property type="entry name" value="PRK05465.1"/>
    <property type="match status" value="1"/>
</dbReference>
<dbReference type="Proteomes" id="UP000074072">
    <property type="component" value="Unassembled WGS sequence"/>
</dbReference>
<dbReference type="GO" id="GO:0006520">
    <property type="term" value="P:amino acid metabolic process"/>
    <property type="evidence" value="ECO:0007669"/>
    <property type="project" value="InterPro"/>
</dbReference>
<dbReference type="UniPathway" id="UPA00560"/>
<dbReference type="GO" id="GO:0031419">
    <property type="term" value="F:cobalamin binding"/>
    <property type="evidence" value="ECO:0007669"/>
    <property type="project" value="UniProtKB-UniRule"/>
</dbReference>
<comment type="pathway">
    <text evidence="5">Amine and polyamine degradation; ethanolamine degradation.</text>
</comment>
<dbReference type="Gene3D" id="3.40.50.11240">
    <property type="entry name" value="Ethanolamine ammonia-lyase light chain (EutC)"/>
    <property type="match status" value="1"/>
</dbReference>
<comment type="subunit">
    <text evidence="5">The basic unit is a heterodimer which dimerizes to form tetramers. The heterotetramers trimerize; 6 large subunits form a core ring with 6 small subunits projecting outwards.</text>
</comment>
<dbReference type="PANTHER" id="PTHR39330:SF1">
    <property type="entry name" value="ETHANOLAMINE AMMONIA-LYASE SMALL SUBUNIT"/>
    <property type="match status" value="1"/>
</dbReference>
<comment type="catalytic activity">
    <reaction evidence="5">
        <text>ethanolamine = acetaldehyde + NH4(+)</text>
        <dbReference type="Rhea" id="RHEA:15313"/>
        <dbReference type="ChEBI" id="CHEBI:15343"/>
        <dbReference type="ChEBI" id="CHEBI:28938"/>
        <dbReference type="ChEBI" id="CHEBI:57603"/>
        <dbReference type="EC" id="4.3.1.7"/>
    </reaction>
</comment>
<comment type="subcellular location">
    <subcellularLocation>
        <location evidence="5">Bacterial microcompartment</location>
    </subcellularLocation>
</comment>
<dbReference type="GO" id="GO:0031471">
    <property type="term" value="C:ethanolamine degradation polyhedral organelle"/>
    <property type="evidence" value="ECO:0007669"/>
    <property type="project" value="UniProtKB-UniRule"/>
</dbReference>
<dbReference type="GO" id="GO:0009350">
    <property type="term" value="C:ethanolamine ammonia-lyase complex"/>
    <property type="evidence" value="ECO:0007669"/>
    <property type="project" value="UniProtKB-UniRule"/>
</dbReference>
<dbReference type="EMBL" id="LDTE01000071">
    <property type="protein sequence ID" value="KTT98229.1"/>
    <property type="molecule type" value="Genomic_DNA"/>
</dbReference>
<name>A0A147IRW7_9SPHN</name>
<dbReference type="PIRSF" id="PIRSF018982">
    <property type="entry name" value="EutC"/>
    <property type="match status" value="1"/>
</dbReference>
<dbReference type="InterPro" id="IPR042251">
    <property type="entry name" value="EutC_C"/>
</dbReference>
<dbReference type="GO" id="GO:0046336">
    <property type="term" value="P:ethanolamine catabolic process"/>
    <property type="evidence" value="ECO:0007669"/>
    <property type="project" value="UniProtKB-UniRule"/>
</dbReference>
<dbReference type="PANTHER" id="PTHR39330">
    <property type="entry name" value="ETHANOLAMINE AMMONIA-LYASE LIGHT CHAIN"/>
    <property type="match status" value="1"/>
</dbReference>
<evidence type="ECO:0000313" key="6">
    <source>
        <dbReference type="EMBL" id="KTT98229.1"/>
    </source>
</evidence>
<keyword evidence="2 5" id="KW-0456">Lyase</keyword>
<keyword evidence="1 5" id="KW-0846">Cobalamin</keyword>
<comment type="function">
    <text evidence="5">Catalyzes the deamination of various vicinal amino-alcohols to oxo compounds. Allows this organism to utilize ethanolamine as the sole source of nitrogen and carbon in the presence of external vitamin B12.</text>
</comment>
<organism evidence="6 7">
    <name type="scientific">Sphingomonas sanguinis</name>
    <dbReference type="NCBI Taxonomy" id="33051"/>
    <lineage>
        <taxon>Bacteria</taxon>
        <taxon>Pseudomonadati</taxon>
        <taxon>Pseudomonadota</taxon>
        <taxon>Alphaproteobacteria</taxon>
        <taxon>Sphingomonadales</taxon>
        <taxon>Sphingomonadaceae</taxon>
        <taxon>Sphingomonas</taxon>
    </lineage>
</organism>
<dbReference type="HAMAP" id="MF_00601">
    <property type="entry name" value="EutC"/>
    <property type="match status" value="1"/>
</dbReference>
<dbReference type="InterPro" id="IPR042255">
    <property type="entry name" value="EutC_N"/>
</dbReference>
<gene>
    <name evidence="5" type="primary">eutC</name>
    <name evidence="6" type="ORF">SB4_11660</name>
</gene>
<feature type="binding site" evidence="5">
    <location>
        <position position="144"/>
    </location>
    <ligand>
        <name>adenosylcob(III)alamin</name>
        <dbReference type="ChEBI" id="CHEBI:18408"/>
    </ligand>
</feature>
<sequence>MWSALRHTTAARIGLGRAGNAIPIGEVLKFQQAHAVARDAVHAALDIATLEAELAPLPSVTVSSQVSDRATYLRRPDLGRLLAPEDEDRLKALAGEPYDIVFVVGDGLSSTAVQRHAAPVIQACRRALSDWSIAPIVIARQARVAIADPIGAALGARLSVILIGERPGLTVSDSLGLYMTYGPRPGRRDSERNCISNIHTRGGQSYEQAARTLAWLARESLRRSLSGVDLKDDLPAEALDAPQATPHIPER</sequence>
<evidence type="ECO:0000256" key="1">
    <source>
        <dbReference type="ARBA" id="ARBA00022628"/>
    </source>
</evidence>
<dbReference type="AlphaFoldDB" id="A0A147IRW7"/>
<dbReference type="PATRIC" id="fig|33051.4.peg.3151"/>
<evidence type="ECO:0000256" key="3">
    <source>
        <dbReference type="ARBA" id="ARBA00023285"/>
    </source>
</evidence>
<reference evidence="6 7" key="1">
    <citation type="journal article" date="2016" name="Front. Microbiol.">
        <title>Genomic Resource of Rice Seed Associated Bacteria.</title>
        <authorList>
            <person name="Midha S."/>
            <person name="Bansal K."/>
            <person name="Sharma S."/>
            <person name="Kumar N."/>
            <person name="Patil P.P."/>
            <person name="Chaudhry V."/>
            <person name="Patil P.B."/>
        </authorList>
    </citation>
    <scope>NUCLEOTIDE SEQUENCE [LARGE SCALE GENOMIC DNA]</scope>
    <source>
        <strain evidence="6 7">SB4</strain>
    </source>
</reference>
<dbReference type="InterPro" id="IPR009246">
    <property type="entry name" value="EutC"/>
</dbReference>
<evidence type="ECO:0000256" key="4">
    <source>
        <dbReference type="ARBA" id="ARBA00024446"/>
    </source>
</evidence>
<dbReference type="Pfam" id="PF05985">
    <property type="entry name" value="EutC"/>
    <property type="match status" value="1"/>
</dbReference>
<evidence type="ECO:0000313" key="7">
    <source>
        <dbReference type="Proteomes" id="UP000074072"/>
    </source>
</evidence>
<accession>A0A147IRW7</accession>
<keyword evidence="4 5" id="KW-1283">Bacterial microcompartment</keyword>
<dbReference type="EC" id="4.3.1.7" evidence="5"/>
<dbReference type="GO" id="GO:0008851">
    <property type="term" value="F:ethanolamine ammonia-lyase activity"/>
    <property type="evidence" value="ECO:0007669"/>
    <property type="project" value="UniProtKB-UniRule"/>
</dbReference>
<feature type="binding site" evidence="5">
    <location>
        <position position="165"/>
    </location>
    <ligand>
        <name>adenosylcob(III)alamin</name>
        <dbReference type="ChEBI" id="CHEBI:18408"/>
    </ligand>
</feature>
<comment type="similarity">
    <text evidence="5">Belongs to the EutC family.</text>
</comment>
<keyword evidence="3 5" id="KW-0170">Cobalt</keyword>
<evidence type="ECO:0000256" key="2">
    <source>
        <dbReference type="ARBA" id="ARBA00023239"/>
    </source>
</evidence>